<name>A0A1F7URI7_9BACT</name>
<sequence length="78" mass="8382">MYALVNVEKFVQDNADRLGDRAEGILARAKEHAGGTGVISGGAVKDIMGDDDLTHEFSQTVTDDPEHMRIGLEAINKA</sequence>
<evidence type="ECO:0000313" key="2">
    <source>
        <dbReference type="Proteomes" id="UP000176846"/>
    </source>
</evidence>
<accession>A0A1F7URI7</accession>
<dbReference type="EMBL" id="MGEK01000037">
    <property type="protein sequence ID" value="OGL80901.1"/>
    <property type="molecule type" value="Genomic_DNA"/>
</dbReference>
<evidence type="ECO:0000313" key="1">
    <source>
        <dbReference type="EMBL" id="OGL80901.1"/>
    </source>
</evidence>
<organism evidence="1 2">
    <name type="scientific">Candidatus Uhrbacteria bacterium RIFCSPLOWO2_01_FULL_47_25</name>
    <dbReference type="NCBI Taxonomy" id="1802402"/>
    <lineage>
        <taxon>Bacteria</taxon>
        <taxon>Candidatus Uhriibacteriota</taxon>
    </lineage>
</organism>
<protein>
    <submittedName>
        <fullName evidence="1">Uncharacterized protein</fullName>
    </submittedName>
</protein>
<dbReference type="AlphaFoldDB" id="A0A1F7URI7"/>
<dbReference type="Proteomes" id="UP000176846">
    <property type="component" value="Unassembled WGS sequence"/>
</dbReference>
<reference evidence="1 2" key="1">
    <citation type="journal article" date="2016" name="Nat. Commun.">
        <title>Thousands of microbial genomes shed light on interconnected biogeochemical processes in an aquifer system.</title>
        <authorList>
            <person name="Anantharaman K."/>
            <person name="Brown C.T."/>
            <person name="Hug L.A."/>
            <person name="Sharon I."/>
            <person name="Castelle C.J."/>
            <person name="Probst A.J."/>
            <person name="Thomas B.C."/>
            <person name="Singh A."/>
            <person name="Wilkins M.J."/>
            <person name="Karaoz U."/>
            <person name="Brodie E.L."/>
            <person name="Williams K.H."/>
            <person name="Hubbard S.S."/>
            <person name="Banfield J.F."/>
        </authorList>
    </citation>
    <scope>NUCLEOTIDE SEQUENCE [LARGE SCALE GENOMIC DNA]</scope>
</reference>
<gene>
    <name evidence="1" type="ORF">A2936_05735</name>
</gene>
<proteinExistence type="predicted"/>
<comment type="caution">
    <text evidence="1">The sequence shown here is derived from an EMBL/GenBank/DDBJ whole genome shotgun (WGS) entry which is preliminary data.</text>
</comment>